<feature type="chain" id="PRO_5032816558" evidence="2">
    <location>
        <begin position="21"/>
        <end position="836"/>
    </location>
</feature>
<name>A0A841HI33_9GAMM</name>
<organism evidence="3 4">
    <name type="scientific">Povalibacter uvarum</name>
    <dbReference type="NCBI Taxonomy" id="732238"/>
    <lineage>
        <taxon>Bacteria</taxon>
        <taxon>Pseudomonadati</taxon>
        <taxon>Pseudomonadota</taxon>
        <taxon>Gammaproteobacteria</taxon>
        <taxon>Steroidobacterales</taxon>
        <taxon>Steroidobacteraceae</taxon>
        <taxon>Povalibacter</taxon>
    </lineage>
</organism>
<dbReference type="PANTHER" id="PTHR36842:SF1">
    <property type="entry name" value="PROTEIN TOLB"/>
    <property type="match status" value="1"/>
</dbReference>
<dbReference type="Pfam" id="PF07676">
    <property type="entry name" value="PD40"/>
    <property type="match status" value="5"/>
</dbReference>
<dbReference type="PANTHER" id="PTHR36842">
    <property type="entry name" value="PROTEIN TOLB HOMOLOG"/>
    <property type="match status" value="1"/>
</dbReference>
<evidence type="ECO:0000256" key="1">
    <source>
        <dbReference type="ARBA" id="ARBA00009820"/>
    </source>
</evidence>
<dbReference type="AlphaFoldDB" id="A0A841HI33"/>
<protein>
    <submittedName>
        <fullName evidence="3">Tol biopolymer transport system component</fullName>
    </submittedName>
</protein>
<dbReference type="EMBL" id="JACHHZ010000002">
    <property type="protein sequence ID" value="MBB6092456.1"/>
    <property type="molecule type" value="Genomic_DNA"/>
</dbReference>
<sequence length="836" mass="92876">MRSVVSIVVMGFLALPPAFAAREAVLKQIQLPHNYYFREMLLPQLTSGPSSVTFSPDGQSLVYSMAGSLWRQAIGADVAQELTRGPGYDYQPDWSPDGRHIVFTRHHANAIQIVRLDVATGKELQLTSGSDVNLQPRYSPDGKRLAYVSTKDTGHFNLFVAEIADQGLSASKFALPPRESAISRYYYSTHDHTINPSWTPDGERLVFVSNREIAYGSGSVCVAEPDSTTAPTCFNNEETSWRAQPEVGPDGDRVLYSSYQGRQWHQLWLTTLSGDATLPLTFGEFDVTQARWSPDGRRIAYVSNEDGNLSLWVQEVVGGKRTKIRAVRREHRSPVALLKVRLTDASGKNVPGRLSVVGSDARAYAPVNAWIHADDGFDPQQQREETRYFHCLDVCEVEVPLGDVAVTAWRGQQYTPAHRTIKVGSSGANELTLRLEELRLPAWAPRSITADMHVHMNYGGHYRSELQTLARQAQAENLDVVYNTIVNKEQRVPDVSLFSTKPFVDGRTIVYQSQEYHTSFWGHMALLHLDDHYLTPGFSAYQHSALTSPYPHNGVIADLAHAQNAIVGYVHPYDWSIVPEKEKALTHTFPADAALGKADYVEVVGFADHKSTAEVWYRLLNLGFRVPTGSGTDAMTNYASLRGPVGMNRAYLHTEGATTPAALKAAVKSGRTVASNGPQLALQIDQRNIGDVISLPAGKHRLRYRASMRSIAPIDHLEIVQNGRVVASHHFDKDRTRADMVGEIDLEASGWVLLRAWNEGANPLILDLYPYATTSPIYIDVAGQSPKSGADAQYFVQWMDRVIDAAEARDDYNDNEEKEETLKYLGAAREVFRGKL</sequence>
<dbReference type="SUPFAM" id="SSF82171">
    <property type="entry name" value="DPP6 N-terminal domain-like"/>
    <property type="match status" value="1"/>
</dbReference>
<keyword evidence="2" id="KW-0732">Signal</keyword>
<accession>A0A841HI33</accession>
<dbReference type="InterPro" id="IPR011659">
    <property type="entry name" value="WD40"/>
</dbReference>
<reference evidence="3 4" key="1">
    <citation type="submission" date="2020-08" db="EMBL/GenBank/DDBJ databases">
        <title>Genomic Encyclopedia of Type Strains, Phase IV (KMG-IV): sequencing the most valuable type-strain genomes for metagenomic binning, comparative biology and taxonomic classification.</title>
        <authorList>
            <person name="Goeker M."/>
        </authorList>
    </citation>
    <scope>NUCLEOTIDE SEQUENCE [LARGE SCALE GENOMIC DNA]</scope>
    <source>
        <strain evidence="3 4">DSM 26723</strain>
    </source>
</reference>
<dbReference type="InterPro" id="IPR011042">
    <property type="entry name" value="6-blade_b-propeller_TolB-like"/>
</dbReference>
<dbReference type="Proteomes" id="UP000588068">
    <property type="component" value="Unassembled WGS sequence"/>
</dbReference>
<evidence type="ECO:0000313" key="4">
    <source>
        <dbReference type="Proteomes" id="UP000588068"/>
    </source>
</evidence>
<evidence type="ECO:0000256" key="2">
    <source>
        <dbReference type="SAM" id="SignalP"/>
    </source>
</evidence>
<comment type="similarity">
    <text evidence="1">Belongs to the TolB family.</text>
</comment>
<dbReference type="RefSeq" id="WP_221304073.1">
    <property type="nucleotide sequence ID" value="NZ_JACHHZ010000002.1"/>
</dbReference>
<feature type="signal peptide" evidence="2">
    <location>
        <begin position="1"/>
        <end position="20"/>
    </location>
</feature>
<dbReference type="NCBIfam" id="NF038032">
    <property type="entry name" value="CehA_McbA_metalo"/>
    <property type="match status" value="1"/>
</dbReference>
<comment type="caution">
    <text evidence="3">The sequence shown here is derived from an EMBL/GenBank/DDBJ whole genome shotgun (WGS) entry which is preliminary data.</text>
</comment>
<evidence type="ECO:0000313" key="3">
    <source>
        <dbReference type="EMBL" id="MBB6092456.1"/>
    </source>
</evidence>
<gene>
    <name evidence="3" type="ORF">HNQ60_001334</name>
</gene>
<dbReference type="Gene3D" id="2.120.10.30">
    <property type="entry name" value="TolB, C-terminal domain"/>
    <property type="match status" value="2"/>
</dbReference>
<proteinExistence type="inferred from homology"/>
<keyword evidence="4" id="KW-1185">Reference proteome</keyword>
<dbReference type="Gene3D" id="3.20.20.140">
    <property type="entry name" value="Metal-dependent hydrolases"/>
    <property type="match status" value="1"/>
</dbReference>